<dbReference type="Proteomes" id="UP000519126">
    <property type="component" value="Unassembled WGS sequence"/>
</dbReference>
<dbReference type="AlphaFoldDB" id="A0A7X9YF39"/>
<accession>A0A7X9YF39</accession>
<sequence length="158" mass="18264">MKDLSLDKKVSVTHDELDSLEMFFNIKLPISYREFILKFNGASPDEVIIKVNSEDRVLERFLIVSEDENLDGCLMQYEIKVVMAQIEERLTDNEDLLGAEALPFAYLFGGDFLCLDFKEDAINPKVVIWDHNESEELSPVFYKAFNNFQEFLDAMSFG</sequence>
<comment type="caution">
    <text evidence="2">The sequence shown here is derived from an EMBL/GenBank/DDBJ whole genome shotgun (WGS) entry which is preliminary data.</text>
</comment>
<proteinExistence type="predicted"/>
<evidence type="ECO:0000259" key="1">
    <source>
        <dbReference type="SMART" id="SM00860"/>
    </source>
</evidence>
<protein>
    <submittedName>
        <fullName evidence="2">SMI1/KNR4 family protein</fullName>
    </submittedName>
</protein>
<feature type="domain" description="Knr4/Smi1-like" evidence="1">
    <location>
        <begin position="11"/>
        <end position="154"/>
    </location>
</feature>
<name>A0A7X9YF39_9GAMM</name>
<dbReference type="EMBL" id="JABBCX010000002">
    <property type="protein sequence ID" value="NMF47459.1"/>
    <property type="molecule type" value="Genomic_DNA"/>
</dbReference>
<dbReference type="Gene3D" id="3.40.1580.10">
    <property type="entry name" value="SMI1/KNR4-like"/>
    <property type="match status" value="1"/>
</dbReference>
<dbReference type="Pfam" id="PF14568">
    <property type="entry name" value="SUKH_6"/>
    <property type="match status" value="1"/>
</dbReference>
<reference evidence="2 3" key="1">
    <citation type="submission" date="2020-04" db="EMBL/GenBank/DDBJ databases">
        <title>Genome Sequencing and Assembley of Pseudoalteromonas artica.</title>
        <authorList>
            <person name="Akerly B."/>
            <person name="Cook G."/>
        </authorList>
    </citation>
    <scope>NUCLEOTIDE SEQUENCE [LARGE SCALE GENOMIC DNA]</scope>
    <source>
        <strain evidence="2 3">NEC-BIFX-0059</strain>
    </source>
</reference>
<dbReference type="SUPFAM" id="SSF160631">
    <property type="entry name" value="SMI1/KNR4-like"/>
    <property type="match status" value="1"/>
</dbReference>
<gene>
    <name evidence="2" type="ORF">HHL01_04610</name>
</gene>
<dbReference type="SMART" id="SM00860">
    <property type="entry name" value="SMI1_KNR4"/>
    <property type="match status" value="1"/>
</dbReference>
<evidence type="ECO:0000313" key="3">
    <source>
        <dbReference type="Proteomes" id="UP000519126"/>
    </source>
</evidence>
<evidence type="ECO:0000313" key="2">
    <source>
        <dbReference type="EMBL" id="NMF47459.1"/>
    </source>
</evidence>
<dbReference type="InterPro" id="IPR018958">
    <property type="entry name" value="Knr4/Smi1-like_dom"/>
</dbReference>
<dbReference type="RefSeq" id="WP_170071204.1">
    <property type="nucleotide sequence ID" value="NZ_JABBCX010000002.1"/>
</dbReference>
<dbReference type="InterPro" id="IPR037883">
    <property type="entry name" value="Knr4/Smi1-like_sf"/>
</dbReference>
<organism evidence="2 3">
    <name type="scientific">Pseudoalteromonas arctica</name>
    <dbReference type="NCBI Taxonomy" id="394751"/>
    <lineage>
        <taxon>Bacteria</taxon>
        <taxon>Pseudomonadati</taxon>
        <taxon>Pseudomonadota</taxon>
        <taxon>Gammaproteobacteria</taxon>
        <taxon>Alteromonadales</taxon>
        <taxon>Pseudoalteromonadaceae</taxon>
        <taxon>Pseudoalteromonas</taxon>
    </lineage>
</organism>